<gene>
    <name evidence="1" type="ORF">AVDCRST_MAG88-2384</name>
</gene>
<dbReference type="EMBL" id="CADCWM010000601">
    <property type="protein sequence ID" value="CAA9571581.1"/>
    <property type="molecule type" value="Genomic_DNA"/>
</dbReference>
<sequence>MWAPRPGSRGPKAIHRPRWPVHCRGVSGAAGDARHRLLDEPARGIPGQCDGRARRRARLADAPAWPTRASARRALFEWIEVWYHRQRRHSALAYQAPITWEELLMLQDQAA</sequence>
<reference evidence="1" key="1">
    <citation type="submission" date="2020-02" db="EMBL/GenBank/DDBJ databases">
        <authorList>
            <person name="Meier V. D."/>
        </authorList>
    </citation>
    <scope>NUCLEOTIDE SEQUENCE</scope>
    <source>
        <strain evidence="1">AVDCRST_MAG88</strain>
    </source>
</reference>
<proteinExistence type="predicted"/>
<evidence type="ECO:0000313" key="1">
    <source>
        <dbReference type="EMBL" id="CAA9571581.1"/>
    </source>
</evidence>
<accession>A0A6J4V8F7</accession>
<dbReference type="AlphaFoldDB" id="A0A6J4V8F7"/>
<name>A0A6J4V8F7_9BACT</name>
<evidence type="ECO:0008006" key="2">
    <source>
        <dbReference type="Google" id="ProtNLM"/>
    </source>
</evidence>
<protein>
    <recommendedName>
        <fullName evidence="2">Integrase catalytic domain-containing protein</fullName>
    </recommendedName>
</protein>
<organism evidence="1">
    <name type="scientific">uncultured Thermomicrobiales bacterium</name>
    <dbReference type="NCBI Taxonomy" id="1645740"/>
    <lineage>
        <taxon>Bacteria</taxon>
        <taxon>Pseudomonadati</taxon>
        <taxon>Thermomicrobiota</taxon>
        <taxon>Thermomicrobia</taxon>
        <taxon>Thermomicrobiales</taxon>
        <taxon>environmental samples</taxon>
    </lineage>
</organism>